<keyword evidence="1" id="KW-0472">Membrane</keyword>
<dbReference type="STRING" id="650850.SAMN04488129_11138"/>
<gene>
    <name evidence="2" type="ORF">SAMN04488129_11138</name>
</gene>
<organism evidence="2 3">
    <name type="scientific">Halomonas daqiaonensis</name>
    <dbReference type="NCBI Taxonomy" id="650850"/>
    <lineage>
        <taxon>Bacteria</taxon>
        <taxon>Pseudomonadati</taxon>
        <taxon>Pseudomonadota</taxon>
        <taxon>Gammaproteobacteria</taxon>
        <taxon>Oceanospirillales</taxon>
        <taxon>Halomonadaceae</taxon>
        <taxon>Halomonas</taxon>
    </lineage>
</organism>
<keyword evidence="1" id="KW-0812">Transmembrane</keyword>
<accession>A0A1H7QS54</accession>
<dbReference type="EMBL" id="FOBC01000011">
    <property type="protein sequence ID" value="SEL50773.1"/>
    <property type="molecule type" value="Genomic_DNA"/>
</dbReference>
<evidence type="ECO:0000313" key="2">
    <source>
        <dbReference type="EMBL" id="SEL50773.1"/>
    </source>
</evidence>
<keyword evidence="3" id="KW-1185">Reference proteome</keyword>
<reference evidence="3" key="1">
    <citation type="submission" date="2016-10" db="EMBL/GenBank/DDBJ databases">
        <authorList>
            <person name="Varghese N."/>
            <person name="Submissions S."/>
        </authorList>
    </citation>
    <scope>NUCLEOTIDE SEQUENCE [LARGE SCALE GENOMIC DNA]</scope>
    <source>
        <strain evidence="3">CGMCC 1.9150</strain>
    </source>
</reference>
<dbReference type="AlphaFoldDB" id="A0A1H7QS54"/>
<protein>
    <submittedName>
        <fullName evidence="2">Uncharacterized protein</fullName>
    </submittedName>
</protein>
<evidence type="ECO:0000256" key="1">
    <source>
        <dbReference type="SAM" id="Phobius"/>
    </source>
</evidence>
<name>A0A1H7QS54_9GAMM</name>
<dbReference type="Proteomes" id="UP000198807">
    <property type="component" value="Unassembled WGS sequence"/>
</dbReference>
<keyword evidence="1" id="KW-1133">Transmembrane helix</keyword>
<proteinExistence type="predicted"/>
<sequence length="1156" mass="126635">MTPDTAARENRMQHPNAVSPGRRRLAWLMAFPLLAFILYLVVANGLINLPKTQAWLAERADISIRWEAGWSAFPGHIALEGLQVESDNPPLRLAVDQARLRISLPALLQRRLAVSSLTAQGLRRFGLDELNLEGDGEVALSYLTLNDGQISIQGLELGMETARVRRDNTVLANDIRLATYLQVAPFDFNEHPGLAAARFVSGTLSLEATADAWDVFTPYLRQLDWLDLSGRGRLTGELSLERGELVPGSELTLDSPSLLVELDEQVLLSPSEESRDLAEAKMDRLRLSGDGRVISRVVEGDEGPVMELAVTLDRMEMLRAGLNHPFMTSRRFHLSTRVLGTGLADTQWQLTSARLEWEEARLPDVGALSVYLPEEGPLTLQSGSARLEGYLAYRDGLFEGNFLLAGDQVALTLAGRPLEGSMMLDLALPEIDPRRRRLDLTGTHLAVSARGEGDEVPLTTEITLEEANLTSLGPLARLIKEEGAPPIEGRVVVRGRVARLDVLDDFLVHTVDGGLTLEGGGDLVASLQLEGGRVASGSRLAVTTESLAAHLFDLEARGRGSVTASWQDAPDGPLTRLDASLEEASVSRSSDGGLLMGDGRLVLTAESDTPNAGTKVANPRLSVSWHDATMPDVAVLQAYLPAAVPGTLISGRAITHGRIDIQDHLARGQIELTGQHTVGRLLEREVEGELALELQVREANLANGRLDLSGSRLAMQAAASGPTLRTRIVAREARLGPLPMLGGEGPAPALDGDMVLEGMVANLGFLDDFLPSAHGLTLAGNGRFRASLHVSDGQLRPGSQLRVEADDLAIGFLEYEAKGQGRLETEIDGEQETPGARLSLTLPRFSLNRTGETQAYVEGRHFSLETETPRFGLDHDERSLQHFTTRIQLPIAEVDDLSRYNAYLPDGSGLTLLGGRAGLEVDLHLEGLQARGDVTLQAFDTTIRFGEQHLDGDLRLEARLRDGNLVTRRFDASGSRLRLDNIQRRDEQTRGEAGWWAQLDITEGHLDWTRPLQLDARLDLAMRDSGLLARLFLSRAREWAWLGRRLTVNNIRGNAMLHLDDDTLQLREARLTGDSLEMLADLVFRDEVPEGSLFARLGILAAGVSLEEGDPEVRLLRPRQWYERHRPSPQEDLEEATVSQWQRALDAQVRPSENPD</sequence>
<feature type="transmembrane region" description="Helical" evidence="1">
    <location>
        <begin position="25"/>
        <end position="47"/>
    </location>
</feature>
<evidence type="ECO:0000313" key="3">
    <source>
        <dbReference type="Proteomes" id="UP000198807"/>
    </source>
</evidence>